<evidence type="ECO:0000313" key="1">
    <source>
        <dbReference type="EMBL" id="SOR63113.1"/>
    </source>
</evidence>
<proteinExistence type="predicted"/>
<comment type="caution">
    <text evidence="1">The sequence shown here is derived from an EMBL/GenBank/DDBJ whole genome shotgun (WGS) entry which is preliminary data.</text>
</comment>
<dbReference type="AlphaFoldDB" id="A0AAQ1SQ73"/>
<evidence type="ECO:0000313" key="2">
    <source>
        <dbReference type="Proteomes" id="UP000234460"/>
    </source>
</evidence>
<reference evidence="1 2" key="1">
    <citation type="submission" date="2017-11" db="EMBL/GenBank/DDBJ databases">
        <authorList>
            <person name="Lechat P."/>
        </authorList>
    </citation>
    <scope>NUCLEOTIDE SEQUENCE [LARGE SCALE GENOMIC DNA]</scope>
    <source>
        <strain evidence="1">L495</strain>
    </source>
</reference>
<name>A0AAQ1SQ73_LEPIR</name>
<accession>A0AAQ1SQ73</accession>
<gene>
    <name evidence="1" type="ORF">LMANV2_60134</name>
</gene>
<organism evidence="1 2">
    <name type="scientific">Leptospira interrogans serovar Manilae</name>
    <dbReference type="NCBI Taxonomy" id="214675"/>
    <lineage>
        <taxon>Bacteria</taxon>
        <taxon>Pseudomonadati</taxon>
        <taxon>Spirochaetota</taxon>
        <taxon>Spirochaetia</taxon>
        <taxon>Leptospirales</taxon>
        <taxon>Leptospiraceae</taxon>
        <taxon>Leptospira</taxon>
    </lineage>
</organism>
<dbReference type="EMBL" id="OEJX01000056">
    <property type="protein sequence ID" value="SOR63113.1"/>
    <property type="molecule type" value="Genomic_DNA"/>
</dbReference>
<protein>
    <submittedName>
        <fullName evidence="1">Uncharacterized protein</fullName>
    </submittedName>
</protein>
<sequence>MIPKFIVIHYVEAYSFLSLQKRLLRNSYCYRKNRGVAQW</sequence>
<dbReference type="Proteomes" id="UP000234460">
    <property type="component" value="Chromosome LMANV2"/>
</dbReference>